<comment type="caution">
    <text evidence="1">The sequence shown here is derived from an EMBL/GenBank/DDBJ whole genome shotgun (WGS) entry which is preliminary data.</text>
</comment>
<accession>A0ACB8UV06</accession>
<dbReference type="EMBL" id="JALBCA010000083">
    <property type="protein sequence ID" value="KAI2383832.1"/>
    <property type="molecule type" value="Genomic_DNA"/>
</dbReference>
<sequence>MIPKDYRFYSPEGRVYPNGGPRSWVVIDFDQRRCFRIAGPAEILPDHESAEKLVAQYADHVGPEVHLIQLSADGSLLSVSSDNDPTYSDVPESVKDSELVCRSELIEVDRLHVCTDVVQHPQSNEVVAFKYAITQENVPSIWDELHILKALKHNKCFVDFHRVVIDDVSRKILGFTSKFIFGPTLEHYHSTFYFHWLEQLTTAVDILNLQFGIMHQDVAPRNIMVDSMDLKLFDFDKAVRIGGQEQYPTLNDVDGVVFTVYEALTKDEHFRQVDFRERDAHVVESLKEWELVIPLEDGKSIVEYRNQLGKWAAYRRQNRTITHQSEATNPIVWPEYKKPPTFRIPCPSGEIEVSCRHRKNALAVGNYVTLWERASSYQKVETNSMNATIKKSQCTESSL</sequence>
<proteinExistence type="predicted"/>
<reference evidence="1" key="1">
    <citation type="journal article" date="2022" name="bioRxiv">
        <title>Population genetic analysis of Ophidiomyces ophidiicola, the causative agent of snake fungal disease, indicates recent introductions to the USA.</title>
        <authorList>
            <person name="Ladner J.T."/>
            <person name="Palmer J.M."/>
            <person name="Ettinger C.L."/>
            <person name="Stajich J.E."/>
            <person name="Farrell T.M."/>
            <person name="Glorioso B.M."/>
            <person name="Lawson B."/>
            <person name="Price S.J."/>
            <person name="Stengle A.G."/>
            <person name="Grear D.A."/>
            <person name="Lorch J.M."/>
        </authorList>
    </citation>
    <scope>NUCLEOTIDE SEQUENCE</scope>
    <source>
        <strain evidence="1">NWHC 24266-5</strain>
    </source>
</reference>
<name>A0ACB8UV06_9EURO</name>
<protein>
    <submittedName>
        <fullName evidence="1">Uncharacterized protein</fullName>
    </submittedName>
</protein>
<organism evidence="1">
    <name type="scientific">Ophidiomyces ophidiicola</name>
    <dbReference type="NCBI Taxonomy" id="1387563"/>
    <lineage>
        <taxon>Eukaryota</taxon>
        <taxon>Fungi</taxon>
        <taxon>Dikarya</taxon>
        <taxon>Ascomycota</taxon>
        <taxon>Pezizomycotina</taxon>
        <taxon>Eurotiomycetes</taxon>
        <taxon>Eurotiomycetidae</taxon>
        <taxon>Onygenales</taxon>
        <taxon>Onygenaceae</taxon>
        <taxon>Ophidiomyces</taxon>
    </lineage>
</organism>
<evidence type="ECO:0000313" key="1">
    <source>
        <dbReference type="EMBL" id="KAI2383832.1"/>
    </source>
</evidence>
<gene>
    <name evidence="1" type="ORF">LOY88_005022</name>
</gene>